<dbReference type="PRINTS" id="PR00344">
    <property type="entry name" value="BCTRLSENSOR"/>
</dbReference>
<dbReference type="OrthoDB" id="9797097at2"/>
<dbReference type="InterPro" id="IPR003594">
    <property type="entry name" value="HATPase_dom"/>
</dbReference>
<dbReference type="CDD" id="cd17574">
    <property type="entry name" value="REC_OmpR"/>
    <property type="match status" value="1"/>
</dbReference>
<keyword evidence="6 18" id="KW-0418">Kinase</keyword>
<dbReference type="PROSITE" id="PS50110">
    <property type="entry name" value="RESPONSE_REGULATORY"/>
    <property type="match status" value="1"/>
</dbReference>
<name>A0A1I1QTR6_9BACT</name>
<evidence type="ECO:0000256" key="6">
    <source>
        <dbReference type="ARBA" id="ARBA00022777"/>
    </source>
</evidence>
<dbReference type="EC" id="2.7.13.3" evidence="2"/>
<dbReference type="SMART" id="SM00387">
    <property type="entry name" value="HATPase_c"/>
    <property type="match status" value="1"/>
</dbReference>
<keyword evidence="7" id="KW-0067">ATP-binding</keyword>
<keyword evidence="13" id="KW-1133">Transmembrane helix</keyword>
<dbReference type="STRING" id="662367.SAMN05216167_104118"/>
<dbReference type="InterPro" id="IPR036890">
    <property type="entry name" value="HATPase_C_sf"/>
</dbReference>
<dbReference type="Proteomes" id="UP000198598">
    <property type="component" value="Unassembled WGS sequence"/>
</dbReference>
<gene>
    <name evidence="18" type="ORF">SAMN05216167_104118</name>
</gene>
<evidence type="ECO:0000259" key="16">
    <source>
        <dbReference type="PROSITE" id="PS50109"/>
    </source>
</evidence>
<evidence type="ECO:0000313" key="19">
    <source>
        <dbReference type="Proteomes" id="UP000198598"/>
    </source>
</evidence>
<dbReference type="GO" id="GO:0043565">
    <property type="term" value="F:sequence-specific DNA binding"/>
    <property type="evidence" value="ECO:0007669"/>
    <property type="project" value="InterPro"/>
</dbReference>
<dbReference type="InterPro" id="IPR005467">
    <property type="entry name" value="His_kinase_dom"/>
</dbReference>
<dbReference type="SUPFAM" id="SSF52172">
    <property type="entry name" value="CheY-like"/>
    <property type="match status" value="1"/>
</dbReference>
<accession>A0A1I1QTR6</accession>
<dbReference type="PROSITE" id="PS50109">
    <property type="entry name" value="HIS_KIN"/>
    <property type="match status" value="1"/>
</dbReference>
<feature type="signal peptide" evidence="14">
    <location>
        <begin position="1"/>
        <end position="19"/>
    </location>
</feature>
<dbReference type="InterPro" id="IPR018060">
    <property type="entry name" value="HTH_AraC"/>
</dbReference>
<dbReference type="InterPro" id="IPR036097">
    <property type="entry name" value="HisK_dim/P_sf"/>
</dbReference>
<dbReference type="SMART" id="SM00448">
    <property type="entry name" value="REC"/>
    <property type="match status" value="1"/>
</dbReference>
<keyword evidence="8" id="KW-0902">Two-component regulatory system</keyword>
<dbReference type="GO" id="GO:0000155">
    <property type="term" value="F:phosphorelay sensor kinase activity"/>
    <property type="evidence" value="ECO:0007669"/>
    <property type="project" value="InterPro"/>
</dbReference>
<keyword evidence="9" id="KW-0805">Transcription regulation</keyword>
<dbReference type="Gene3D" id="1.10.10.60">
    <property type="entry name" value="Homeodomain-like"/>
    <property type="match status" value="2"/>
</dbReference>
<feature type="domain" description="Response regulatory" evidence="17">
    <location>
        <begin position="734"/>
        <end position="851"/>
    </location>
</feature>
<keyword evidence="4" id="KW-0808">Transferase</keyword>
<dbReference type="InterPro" id="IPR011990">
    <property type="entry name" value="TPR-like_helical_dom_sf"/>
</dbReference>
<evidence type="ECO:0000256" key="2">
    <source>
        <dbReference type="ARBA" id="ARBA00012438"/>
    </source>
</evidence>
<dbReference type="InterPro" id="IPR018062">
    <property type="entry name" value="HTH_AraC-typ_CS"/>
</dbReference>
<dbReference type="SMART" id="SM00388">
    <property type="entry name" value="HisKA"/>
    <property type="match status" value="1"/>
</dbReference>
<dbReference type="InterPro" id="IPR004358">
    <property type="entry name" value="Sig_transdc_His_kin-like_C"/>
</dbReference>
<evidence type="ECO:0000256" key="12">
    <source>
        <dbReference type="PROSITE-ProRule" id="PRU00169"/>
    </source>
</evidence>
<dbReference type="SUPFAM" id="SSF55874">
    <property type="entry name" value="ATPase domain of HSP90 chaperone/DNA topoisomerase II/histidine kinase"/>
    <property type="match status" value="1"/>
</dbReference>
<dbReference type="EMBL" id="FOLQ01000004">
    <property type="protein sequence ID" value="SFD25506.1"/>
    <property type="molecule type" value="Genomic_DNA"/>
</dbReference>
<evidence type="ECO:0000259" key="17">
    <source>
        <dbReference type="PROSITE" id="PS50110"/>
    </source>
</evidence>
<keyword evidence="13" id="KW-0472">Membrane</keyword>
<feature type="modified residue" description="4-aspartylphosphate" evidence="12">
    <location>
        <position position="784"/>
    </location>
</feature>
<dbReference type="SUPFAM" id="SSF47384">
    <property type="entry name" value="Homodimeric domain of signal transducing histidine kinase"/>
    <property type="match status" value="1"/>
</dbReference>
<evidence type="ECO:0000256" key="4">
    <source>
        <dbReference type="ARBA" id="ARBA00022679"/>
    </source>
</evidence>
<dbReference type="FunFam" id="1.10.287.130:FF:000045">
    <property type="entry name" value="Two-component system sensor histidine kinase/response regulator"/>
    <property type="match status" value="1"/>
</dbReference>
<evidence type="ECO:0000259" key="15">
    <source>
        <dbReference type="PROSITE" id="PS01124"/>
    </source>
</evidence>
<dbReference type="Gene3D" id="1.10.287.130">
    <property type="match status" value="1"/>
</dbReference>
<dbReference type="RefSeq" id="WP_093826513.1">
    <property type="nucleotide sequence ID" value="NZ_FOLQ01000004.1"/>
</dbReference>
<feature type="domain" description="Histidine kinase" evidence="16">
    <location>
        <begin position="477"/>
        <end position="695"/>
    </location>
</feature>
<dbReference type="InterPro" id="IPR003661">
    <property type="entry name" value="HisK_dim/P_dom"/>
</dbReference>
<comment type="catalytic activity">
    <reaction evidence="1">
        <text>ATP + protein L-histidine = ADP + protein N-phospho-L-histidine.</text>
        <dbReference type="EC" id="2.7.13.3"/>
    </reaction>
</comment>
<dbReference type="Pfam" id="PF00072">
    <property type="entry name" value="Response_reg"/>
    <property type="match status" value="1"/>
</dbReference>
<dbReference type="InterPro" id="IPR001789">
    <property type="entry name" value="Sig_transdc_resp-reg_receiver"/>
</dbReference>
<organism evidence="18 19">
    <name type="scientific">Spirosoma endophyticum</name>
    <dbReference type="NCBI Taxonomy" id="662367"/>
    <lineage>
        <taxon>Bacteria</taxon>
        <taxon>Pseudomonadati</taxon>
        <taxon>Bacteroidota</taxon>
        <taxon>Cytophagia</taxon>
        <taxon>Cytophagales</taxon>
        <taxon>Cytophagaceae</taxon>
        <taxon>Spirosoma</taxon>
    </lineage>
</organism>
<dbReference type="CDD" id="cd00082">
    <property type="entry name" value="HisKA"/>
    <property type="match status" value="1"/>
</dbReference>
<dbReference type="GO" id="GO:0005524">
    <property type="term" value="F:ATP binding"/>
    <property type="evidence" value="ECO:0007669"/>
    <property type="project" value="UniProtKB-KW"/>
</dbReference>
<keyword evidence="11" id="KW-0804">Transcription</keyword>
<dbReference type="PANTHER" id="PTHR43547">
    <property type="entry name" value="TWO-COMPONENT HISTIDINE KINASE"/>
    <property type="match status" value="1"/>
</dbReference>
<keyword evidence="13" id="KW-0812">Transmembrane</keyword>
<dbReference type="Pfam" id="PF12833">
    <property type="entry name" value="HTH_18"/>
    <property type="match status" value="1"/>
</dbReference>
<dbReference type="AlphaFoldDB" id="A0A1I1QTR6"/>
<evidence type="ECO:0000256" key="11">
    <source>
        <dbReference type="ARBA" id="ARBA00023163"/>
    </source>
</evidence>
<dbReference type="Gene3D" id="3.30.565.10">
    <property type="entry name" value="Histidine kinase-like ATPase, C-terminal domain"/>
    <property type="match status" value="1"/>
</dbReference>
<dbReference type="FunFam" id="3.30.565.10:FF:000037">
    <property type="entry name" value="Hybrid sensor histidine kinase/response regulator"/>
    <property type="match status" value="1"/>
</dbReference>
<dbReference type="Gene3D" id="1.25.40.10">
    <property type="entry name" value="Tetratricopeptide repeat domain"/>
    <property type="match status" value="1"/>
</dbReference>
<keyword evidence="14" id="KW-0732">Signal</keyword>
<evidence type="ECO:0000256" key="8">
    <source>
        <dbReference type="ARBA" id="ARBA00023012"/>
    </source>
</evidence>
<evidence type="ECO:0000256" key="9">
    <source>
        <dbReference type="ARBA" id="ARBA00023015"/>
    </source>
</evidence>
<feature type="domain" description="HTH araC/xylS-type" evidence="15">
    <location>
        <begin position="886"/>
        <end position="984"/>
    </location>
</feature>
<protein>
    <recommendedName>
        <fullName evidence="2">histidine kinase</fullName>
        <ecNumber evidence="2">2.7.13.3</ecNumber>
    </recommendedName>
</protein>
<keyword evidence="5" id="KW-0547">Nucleotide-binding</keyword>
<evidence type="ECO:0000256" key="13">
    <source>
        <dbReference type="SAM" id="Phobius"/>
    </source>
</evidence>
<sequence length="984" mass="110669">MRILFLLICLSLLVSTIQAQPTTDSLANFWSAVTPKKQYPADPRKIEQLINWCQQEIPPTDLPCLSGPNRSNQSNTQHGLYPALQAQLKATPTCNEQQLRSLEAQAGNTHDARYVSGLILRASYYVIRSEYSTARRYGQQAVRLADSLQTLQGWAKLVQARALFGQETNFSLAYSLLNQALDLSRKQHDPYLEANALSLLGVINRRIYFGASLKAVPYHLAALKIGIARRDTVLMAQETLALAFNYEDAGRIDKCITYMLQLLPLAKGQPRIKARLMIVASHYLPNHLAAQKELLLQKSLQYSTLTGETLYLEYIYHDLFELLIANNRIKEATHIASQIDSLDRVLAPHRSYSESIALIWYQLAKKNGDKAGALAYLEKEYQNVSRRYQTQNAAALSQWEAIFHTEEQDLLLKQHEQEHTYLIIVIALVTLLLVTTGVALYFQNKSQRAVRRQMVLTEAQADQLRQVDALKSQFFANVSHELRTPLTLILAPLGSLLKQAPTDERSSELLRTAQQNARRLLDLVNEIMDLTKLEAGKLELTNEPVNLCVLMSRIVANFNSLAHQAAVQLRLNYIADADLVVELDANKFQKILDNLLINAFKFTPSDGHITVSVTEQPTQIHIEVSDTGRGIYPNDLPHIFDRYFQSKQPGSPSEGGTGIGLALSAEFAKLLGGTLRVDSQWQQGTTFYLEIPKRPVIPGIATLVPIEEADETDIMPGISPSMPLLTHTDHRKTTLLLVEDDPGLRHYLTAILQPSYTVLAVQNGREALDRLAMLPMLPSLIISDLMMPVMDGFQLLEALKRSDTYRHLPVVMLTARADKVDKLQALRLGVDDYLLKPFDEDELTARVANLLLNLQQRQLLAPVGIDAADEPEPVPLMSRVDMNWLERLERQAQEQLSQFDLTADQLADALSVSRSTLFREVKRLTGLTPAQYITEARLQHARHLLENRQVASVKALAQQVGLRQVKHFSSTFKNRFGKLPSDYL</sequence>
<evidence type="ECO:0000256" key="7">
    <source>
        <dbReference type="ARBA" id="ARBA00022840"/>
    </source>
</evidence>
<dbReference type="Gene3D" id="3.40.50.2300">
    <property type="match status" value="1"/>
</dbReference>
<dbReference type="PROSITE" id="PS01124">
    <property type="entry name" value="HTH_ARAC_FAMILY_2"/>
    <property type="match status" value="1"/>
</dbReference>
<dbReference type="PROSITE" id="PS00041">
    <property type="entry name" value="HTH_ARAC_FAMILY_1"/>
    <property type="match status" value="1"/>
</dbReference>
<proteinExistence type="predicted"/>
<keyword evidence="19" id="KW-1185">Reference proteome</keyword>
<evidence type="ECO:0000256" key="3">
    <source>
        <dbReference type="ARBA" id="ARBA00022553"/>
    </source>
</evidence>
<dbReference type="GO" id="GO:0003700">
    <property type="term" value="F:DNA-binding transcription factor activity"/>
    <property type="evidence" value="ECO:0007669"/>
    <property type="project" value="InterPro"/>
</dbReference>
<dbReference type="PANTHER" id="PTHR43547:SF2">
    <property type="entry name" value="HYBRID SIGNAL TRANSDUCTION HISTIDINE KINASE C"/>
    <property type="match status" value="1"/>
</dbReference>
<keyword evidence="10" id="KW-0238">DNA-binding</keyword>
<dbReference type="Pfam" id="PF02518">
    <property type="entry name" value="HATPase_c"/>
    <property type="match status" value="1"/>
</dbReference>
<evidence type="ECO:0000256" key="10">
    <source>
        <dbReference type="ARBA" id="ARBA00023125"/>
    </source>
</evidence>
<feature type="transmembrane region" description="Helical" evidence="13">
    <location>
        <begin position="421"/>
        <end position="442"/>
    </location>
</feature>
<dbReference type="InterPro" id="IPR011006">
    <property type="entry name" value="CheY-like_superfamily"/>
</dbReference>
<dbReference type="SMART" id="SM00342">
    <property type="entry name" value="HTH_ARAC"/>
    <property type="match status" value="1"/>
</dbReference>
<evidence type="ECO:0000256" key="5">
    <source>
        <dbReference type="ARBA" id="ARBA00022741"/>
    </source>
</evidence>
<evidence type="ECO:0000256" key="1">
    <source>
        <dbReference type="ARBA" id="ARBA00000085"/>
    </source>
</evidence>
<evidence type="ECO:0000313" key="18">
    <source>
        <dbReference type="EMBL" id="SFD25506.1"/>
    </source>
</evidence>
<feature type="chain" id="PRO_5011509588" description="histidine kinase" evidence="14">
    <location>
        <begin position="20"/>
        <end position="984"/>
    </location>
</feature>
<dbReference type="Pfam" id="PF00512">
    <property type="entry name" value="HisKA"/>
    <property type="match status" value="1"/>
</dbReference>
<reference evidence="18 19" key="1">
    <citation type="submission" date="2016-10" db="EMBL/GenBank/DDBJ databases">
        <authorList>
            <person name="de Groot N.N."/>
        </authorList>
    </citation>
    <scope>NUCLEOTIDE SEQUENCE [LARGE SCALE GENOMIC DNA]</scope>
    <source>
        <strain evidence="18 19">DSM 26130</strain>
    </source>
</reference>
<evidence type="ECO:0000256" key="14">
    <source>
        <dbReference type="SAM" id="SignalP"/>
    </source>
</evidence>
<keyword evidence="3 12" id="KW-0597">Phosphoprotein</keyword>